<accession>A0A516GLC5</accession>
<dbReference type="RefSeq" id="WP_143333856.1">
    <property type="nucleotide sequence ID" value="NZ_CP040411.1"/>
</dbReference>
<dbReference type="KEGG" id="dpm:FNV33_09370"/>
<reference evidence="6 7" key="1">
    <citation type="submission" date="2019-07" db="EMBL/GenBank/DDBJ databases">
        <title>Genome assembly of a nasal isolate of Dolosigranulum pigrum from a chronic sinusitis patient.</title>
        <authorList>
            <person name="Baig S."/>
            <person name="Overballe-Petersen S."/>
            <person name="Kaspar U."/>
            <person name="Rendboe A."/>
            <person name="de Man T."/>
            <person name="Liu C."/>
            <person name="Price L.B."/>
            <person name="Stegger M."/>
            <person name="Becker K."/>
            <person name="Skytt Andersen P."/>
        </authorList>
    </citation>
    <scope>NUCLEOTIDE SEQUENCE [LARGE SCALE GENOMIC DNA]</scope>
    <source>
        <strain evidence="6 7">83VPs-KB5</strain>
    </source>
</reference>
<sequence length="323" mass="37395">MINILIALLFIGIVIAALPIAIAILSIYGLYRLIRYIRKERYFNSPDFLAQKEQIIETVSAHNEVAQYAKEISTNNQFVSTDNTGEYAHLAKFENTSDHNYKRNRNVKTYDSDYIRPSSLQIVRKASEQPIKYLCKYFGISATEENLKQLESIGENLSRLENAIKNLQDRETRITEEFNPPEFIIEHYRDELMERLDVEVPNSDIDYTEYIFEYVSNGGNSSQRTTIEFNLETVEAASKYISSKIKYKKSAKAQRALMTNKLRRTIKERDNYTCQICGASTYEQDLLLLEIDHIIPVSKGGMSTPDNLQTLCWKCNRQKSDKM</sequence>
<dbReference type="AlphaFoldDB" id="A0A516GLC5"/>
<evidence type="ECO:0000313" key="7">
    <source>
        <dbReference type="Proteomes" id="UP000315953"/>
    </source>
</evidence>
<name>A0A516GLC5_9LACT</name>
<keyword evidence="2" id="KW-1133">Transmembrane helix</keyword>
<evidence type="ECO:0000259" key="3">
    <source>
        <dbReference type="SMART" id="SM00507"/>
    </source>
</evidence>
<dbReference type="Pfam" id="PF01844">
    <property type="entry name" value="HNH"/>
    <property type="match status" value="1"/>
</dbReference>
<dbReference type="KEGG" id="dpm:FNV33_10080"/>
<dbReference type="InterPro" id="IPR003615">
    <property type="entry name" value="HNH_nuc"/>
</dbReference>
<dbReference type="PANTHER" id="PTHR33877">
    <property type="entry name" value="SLL1193 PROTEIN"/>
    <property type="match status" value="1"/>
</dbReference>
<keyword evidence="2" id="KW-0472">Membrane</keyword>
<keyword evidence="6" id="KW-0540">Nuclease</keyword>
<keyword evidence="2" id="KW-0812">Transmembrane</keyword>
<dbReference type="SMART" id="SM00507">
    <property type="entry name" value="HNHc"/>
    <property type="match status" value="1"/>
</dbReference>
<dbReference type="EMBL" id="CP041626">
    <property type="protein sequence ID" value="QDO92254.1"/>
    <property type="molecule type" value="Genomic_DNA"/>
</dbReference>
<evidence type="ECO:0000256" key="2">
    <source>
        <dbReference type="SAM" id="Phobius"/>
    </source>
</evidence>
<dbReference type="InterPro" id="IPR052892">
    <property type="entry name" value="NA-targeting_endonuclease"/>
</dbReference>
<dbReference type="Proteomes" id="UP000315953">
    <property type="component" value="Chromosome"/>
</dbReference>
<dbReference type="KEGG" id="dpm:FNV33_09725"/>
<evidence type="ECO:0000256" key="1">
    <source>
        <dbReference type="SAM" id="Coils"/>
    </source>
</evidence>
<dbReference type="InterPro" id="IPR002711">
    <property type="entry name" value="HNH"/>
</dbReference>
<dbReference type="GO" id="GO:0003676">
    <property type="term" value="F:nucleic acid binding"/>
    <property type="evidence" value="ECO:0007669"/>
    <property type="project" value="InterPro"/>
</dbReference>
<feature type="transmembrane region" description="Helical" evidence="2">
    <location>
        <begin position="6"/>
        <end position="31"/>
    </location>
</feature>
<keyword evidence="6" id="KW-0255">Endonuclease</keyword>
<gene>
    <name evidence="4" type="ORF">FNV33_09370</name>
    <name evidence="5" type="ORF">FNV33_09725</name>
    <name evidence="6" type="ORF">FNV33_10080</name>
</gene>
<organism evidence="6 7">
    <name type="scientific">Dolosigranulum pigrum</name>
    <dbReference type="NCBI Taxonomy" id="29394"/>
    <lineage>
        <taxon>Bacteria</taxon>
        <taxon>Bacillati</taxon>
        <taxon>Bacillota</taxon>
        <taxon>Bacilli</taxon>
        <taxon>Lactobacillales</taxon>
        <taxon>Carnobacteriaceae</taxon>
        <taxon>Dolosigranulum</taxon>
    </lineage>
</organism>
<dbReference type="EMBL" id="CP041626">
    <property type="protein sequence ID" value="QDO92319.1"/>
    <property type="molecule type" value="Genomic_DNA"/>
</dbReference>
<protein>
    <submittedName>
        <fullName evidence="6">HNH endonuclease</fullName>
    </submittedName>
</protein>
<keyword evidence="1" id="KW-0175">Coiled coil</keyword>
<evidence type="ECO:0000313" key="4">
    <source>
        <dbReference type="EMBL" id="QDO92189.1"/>
    </source>
</evidence>
<dbReference type="PANTHER" id="PTHR33877:SF1">
    <property type="entry name" value="TYPE IV METHYL-DIRECTED RESTRICTION ENZYME ECOKMCRA"/>
    <property type="match status" value="1"/>
</dbReference>
<proteinExistence type="predicted"/>
<dbReference type="Gene3D" id="1.10.30.50">
    <property type="match status" value="1"/>
</dbReference>
<dbReference type="CDD" id="cd00085">
    <property type="entry name" value="HNHc"/>
    <property type="match status" value="1"/>
</dbReference>
<evidence type="ECO:0000313" key="5">
    <source>
        <dbReference type="EMBL" id="QDO92254.1"/>
    </source>
</evidence>
<dbReference type="GO" id="GO:0004519">
    <property type="term" value="F:endonuclease activity"/>
    <property type="evidence" value="ECO:0007669"/>
    <property type="project" value="UniProtKB-KW"/>
</dbReference>
<keyword evidence="6" id="KW-0378">Hydrolase</keyword>
<dbReference type="EMBL" id="CP041626">
    <property type="protein sequence ID" value="QDO92189.1"/>
    <property type="molecule type" value="Genomic_DNA"/>
</dbReference>
<dbReference type="GO" id="GO:0008270">
    <property type="term" value="F:zinc ion binding"/>
    <property type="evidence" value="ECO:0007669"/>
    <property type="project" value="InterPro"/>
</dbReference>
<evidence type="ECO:0000313" key="6">
    <source>
        <dbReference type="EMBL" id="QDO92319.1"/>
    </source>
</evidence>
<feature type="coiled-coil region" evidence="1">
    <location>
        <begin position="140"/>
        <end position="177"/>
    </location>
</feature>
<feature type="domain" description="HNH nuclease" evidence="3">
    <location>
        <begin position="261"/>
        <end position="317"/>
    </location>
</feature>